<evidence type="ECO:0000256" key="1">
    <source>
        <dbReference type="SAM" id="MobiDB-lite"/>
    </source>
</evidence>
<dbReference type="InterPro" id="IPR043502">
    <property type="entry name" value="DNA/RNA_pol_sf"/>
</dbReference>
<evidence type="ECO:0000313" key="4">
    <source>
        <dbReference type="Proteomes" id="UP001454036"/>
    </source>
</evidence>
<dbReference type="AlphaFoldDB" id="A0AAV3P5E4"/>
<keyword evidence="4" id="KW-1185">Reference proteome</keyword>
<gene>
    <name evidence="3" type="ORF">LIER_06607</name>
</gene>
<feature type="compositionally biased region" description="Basic and acidic residues" evidence="1">
    <location>
        <begin position="33"/>
        <end position="45"/>
    </location>
</feature>
<comment type="caution">
    <text evidence="3">The sequence shown here is derived from an EMBL/GenBank/DDBJ whole genome shotgun (WGS) entry which is preliminary data.</text>
</comment>
<feature type="domain" description="Reverse transcriptase/retrotransposon-derived protein RNase H-like" evidence="2">
    <location>
        <begin position="157"/>
        <end position="254"/>
    </location>
</feature>
<name>A0AAV3P5E4_LITER</name>
<organism evidence="3 4">
    <name type="scientific">Lithospermum erythrorhizon</name>
    <name type="common">Purple gromwell</name>
    <name type="synonym">Lithospermum officinale var. erythrorhizon</name>
    <dbReference type="NCBI Taxonomy" id="34254"/>
    <lineage>
        <taxon>Eukaryota</taxon>
        <taxon>Viridiplantae</taxon>
        <taxon>Streptophyta</taxon>
        <taxon>Embryophyta</taxon>
        <taxon>Tracheophyta</taxon>
        <taxon>Spermatophyta</taxon>
        <taxon>Magnoliopsida</taxon>
        <taxon>eudicotyledons</taxon>
        <taxon>Gunneridae</taxon>
        <taxon>Pentapetalae</taxon>
        <taxon>asterids</taxon>
        <taxon>lamiids</taxon>
        <taxon>Boraginales</taxon>
        <taxon>Boraginaceae</taxon>
        <taxon>Boraginoideae</taxon>
        <taxon>Lithospermeae</taxon>
        <taxon>Lithospermum</taxon>
    </lineage>
</organism>
<dbReference type="EMBL" id="BAABME010000974">
    <property type="protein sequence ID" value="GAA0146719.1"/>
    <property type="molecule type" value="Genomic_DNA"/>
</dbReference>
<dbReference type="Gene3D" id="3.10.20.370">
    <property type="match status" value="1"/>
</dbReference>
<dbReference type="Pfam" id="PF17919">
    <property type="entry name" value="RT_RNaseH_2"/>
    <property type="match status" value="1"/>
</dbReference>
<dbReference type="GO" id="GO:0016787">
    <property type="term" value="F:hydrolase activity"/>
    <property type="evidence" value="ECO:0007669"/>
    <property type="project" value="UniProtKB-KW"/>
</dbReference>
<dbReference type="Proteomes" id="UP001454036">
    <property type="component" value="Unassembled WGS sequence"/>
</dbReference>
<dbReference type="InterPro" id="IPR041577">
    <property type="entry name" value="RT_RNaseH_2"/>
</dbReference>
<evidence type="ECO:0000313" key="3">
    <source>
        <dbReference type="EMBL" id="GAA0146719.1"/>
    </source>
</evidence>
<accession>A0AAV3P5E4</accession>
<dbReference type="PANTHER" id="PTHR48475:SF2">
    <property type="entry name" value="RIBONUCLEASE H"/>
    <property type="match status" value="1"/>
</dbReference>
<evidence type="ECO:0000259" key="2">
    <source>
        <dbReference type="Pfam" id="PF17919"/>
    </source>
</evidence>
<sequence>MKYVENHQKGLGVGQSPKAQRKGDVQNTGGEISPERRRKDCEVNPRGKLKKFVRRDQGSPSRRRERTPPRCNGDGNKDHDETPSITGRVNTISGGIAGGGDTSNAQRRYARRSVYGLAPMMTIDREPITFSESELAGLELPHNDPLVISPIIVNFVDEECKRAFAELKEYLGSPKLLTRHEGVEELQLYLAVSEGVVSSVLVRDEEGMKRPIYYVSHVLHGAEESHPLIDKFVFAVVITARKLKAYFEAHPIKVMMDQPIKRIMSNPFMTRRLTTWEVEVSEFEVSYALRTSMKAHALADFILECTARVPEEVQGPREEKLKEVPWWKLYIDGASNEKGFGAGILIEGPEGEVFEYALRNQQ</sequence>
<dbReference type="GO" id="GO:0004519">
    <property type="term" value="F:endonuclease activity"/>
    <property type="evidence" value="ECO:0007669"/>
    <property type="project" value="UniProtKB-KW"/>
</dbReference>
<dbReference type="SUPFAM" id="SSF56672">
    <property type="entry name" value="DNA/RNA polymerases"/>
    <property type="match status" value="1"/>
</dbReference>
<proteinExistence type="predicted"/>
<protein>
    <recommendedName>
        <fullName evidence="2">Reverse transcriptase/retrotransposon-derived protein RNase H-like domain-containing protein</fullName>
    </recommendedName>
</protein>
<feature type="region of interest" description="Disordered" evidence="1">
    <location>
        <begin position="1"/>
        <end position="104"/>
    </location>
</feature>
<feature type="compositionally biased region" description="Polar residues" evidence="1">
    <location>
        <begin position="83"/>
        <end position="93"/>
    </location>
</feature>
<dbReference type="PANTHER" id="PTHR48475">
    <property type="entry name" value="RIBONUCLEASE H"/>
    <property type="match status" value="1"/>
</dbReference>
<dbReference type="GO" id="GO:0003964">
    <property type="term" value="F:RNA-directed DNA polymerase activity"/>
    <property type="evidence" value="ECO:0007669"/>
    <property type="project" value="UniProtKB-KW"/>
</dbReference>
<reference evidence="3 4" key="1">
    <citation type="submission" date="2024-01" db="EMBL/GenBank/DDBJ databases">
        <title>The complete chloroplast genome sequence of Lithospermum erythrorhizon: insights into the phylogenetic relationship among Boraginaceae species and the maternal lineages of purple gromwells.</title>
        <authorList>
            <person name="Okada T."/>
            <person name="Watanabe K."/>
        </authorList>
    </citation>
    <scope>NUCLEOTIDE SEQUENCE [LARGE SCALE GENOMIC DNA]</scope>
</reference>